<evidence type="ECO:0000313" key="2">
    <source>
        <dbReference type="EMBL" id="MDI1487746.1"/>
    </source>
</evidence>
<protein>
    <submittedName>
        <fullName evidence="2">Uncharacterized protein</fullName>
    </submittedName>
</protein>
<evidence type="ECO:0000313" key="3">
    <source>
        <dbReference type="Proteomes" id="UP001161017"/>
    </source>
</evidence>
<name>A0AA43QJN4_9LECA</name>
<evidence type="ECO:0000256" key="1">
    <source>
        <dbReference type="SAM" id="SignalP"/>
    </source>
</evidence>
<dbReference type="PANTHER" id="PTHR31694">
    <property type="entry name" value="DESICCATION-LIKE PROTEIN"/>
    <property type="match status" value="1"/>
</dbReference>
<gene>
    <name evidence="2" type="ORF">OHK93_007018</name>
</gene>
<dbReference type="AlphaFoldDB" id="A0AA43QJN4"/>
<dbReference type="Proteomes" id="UP001161017">
    <property type="component" value="Unassembled WGS sequence"/>
</dbReference>
<dbReference type="InterPro" id="IPR009078">
    <property type="entry name" value="Ferritin-like_SF"/>
</dbReference>
<dbReference type="InterPro" id="IPR052965">
    <property type="entry name" value="Pigment-catalase-like"/>
</dbReference>
<comment type="caution">
    <text evidence="2">The sequence shown here is derived from an EMBL/GenBank/DDBJ whole genome shotgun (WGS) entry which is preliminary data.</text>
</comment>
<dbReference type="EMBL" id="JAPUFD010000006">
    <property type="protein sequence ID" value="MDI1487746.1"/>
    <property type="molecule type" value="Genomic_DNA"/>
</dbReference>
<dbReference type="CDD" id="cd00657">
    <property type="entry name" value="Ferritin_like"/>
    <property type="match status" value="1"/>
</dbReference>
<feature type="signal peptide" evidence="1">
    <location>
        <begin position="1"/>
        <end position="16"/>
    </location>
</feature>
<dbReference type="SUPFAM" id="SSF47240">
    <property type="entry name" value="Ferritin-like"/>
    <property type="match status" value="1"/>
</dbReference>
<accession>A0AA43QJN4</accession>
<reference evidence="2" key="1">
    <citation type="journal article" date="2023" name="Genome Biol. Evol.">
        <title>First Whole Genome Sequence and Flow Cytometry Genome Size Data for the Lichen-Forming Fungus Ramalina farinacea (Ascomycota).</title>
        <authorList>
            <person name="Llewellyn T."/>
            <person name="Mian S."/>
            <person name="Hill R."/>
            <person name="Leitch I.J."/>
            <person name="Gaya E."/>
        </authorList>
    </citation>
    <scope>NUCLEOTIDE SEQUENCE</scope>
    <source>
        <strain evidence="2">LIQ254RAFAR</strain>
    </source>
</reference>
<sequence>MKTGFAVAALAAVAAAAPGTPSMTNRMKIRQAAPAVTDADILNYALTLEHLEDKFYREGLSNFTADQFASAGFPAPFYDNLKEISSDEQTHVAFLTAALKAAGYPAVQECTYAFGVTDPKTFVMTSSILEGVGISAYLGAAAEIMSATYLTAAGSILTVESRHSAYIRSSLGESPFPSPFDVPLTLDEVYTLAAPFIVECPSDNPELPVKSFPTLMSAPTNGNITVGKTITLLTPDSVVKPADGSSQIYAAFITVTGPVFTPATAVDGGFTVTVPMAPKGGAPISGQTYAVLTGCNTTVTDETVAAGPAVFEVRM</sequence>
<dbReference type="PANTHER" id="PTHR31694:SF26">
    <property type="entry name" value="OS05G0151100 PROTEIN"/>
    <property type="match status" value="1"/>
</dbReference>
<feature type="chain" id="PRO_5041209179" evidence="1">
    <location>
        <begin position="17"/>
        <end position="315"/>
    </location>
</feature>
<organism evidence="2 3">
    <name type="scientific">Ramalina farinacea</name>
    <dbReference type="NCBI Taxonomy" id="258253"/>
    <lineage>
        <taxon>Eukaryota</taxon>
        <taxon>Fungi</taxon>
        <taxon>Dikarya</taxon>
        <taxon>Ascomycota</taxon>
        <taxon>Pezizomycotina</taxon>
        <taxon>Lecanoromycetes</taxon>
        <taxon>OSLEUM clade</taxon>
        <taxon>Lecanoromycetidae</taxon>
        <taxon>Lecanorales</taxon>
        <taxon>Lecanorineae</taxon>
        <taxon>Ramalinaceae</taxon>
        <taxon>Ramalina</taxon>
    </lineage>
</organism>
<keyword evidence="3" id="KW-1185">Reference proteome</keyword>
<keyword evidence="1" id="KW-0732">Signal</keyword>
<dbReference type="Pfam" id="PF13668">
    <property type="entry name" value="Ferritin_2"/>
    <property type="match status" value="1"/>
</dbReference>
<proteinExistence type="predicted"/>